<feature type="compositionally biased region" description="Basic residues" evidence="1">
    <location>
        <begin position="98"/>
        <end position="107"/>
    </location>
</feature>
<proteinExistence type="predicted"/>
<feature type="region of interest" description="Disordered" evidence="1">
    <location>
        <begin position="1"/>
        <end position="162"/>
    </location>
</feature>
<evidence type="ECO:0000313" key="2">
    <source>
        <dbReference type="EMBL" id="CEO44505.1"/>
    </source>
</evidence>
<reference evidence="2" key="1">
    <citation type="submission" date="2015-01" db="EMBL/GenBank/DDBJ databases">
        <authorList>
            <person name="Durling Mikael"/>
        </authorList>
    </citation>
    <scope>NUCLEOTIDE SEQUENCE</scope>
</reference>
<feature type="compositionally biased region" description="Basic and acidic residues" evidence="1">
    <location>
        <begin position="239"/>
        <end position="255"/>
    </location>
</feature>
<sequence>MDDQFGGRTDDDLFYDDFEPVESEPVVTQETVKPPAPPPAAPAQETPAPQSASSSAPPATEAEKPQAPKQTQEPEQAQQQQPPQHEPSQPQEPSQPKQKPHHQKRQKPAPNNGPPASAPTAPRDKSHRSSEKDSQAAAPKEARLQSGANPRQKLTEAELTAKMEQMKIVSAEKTRKFEKAEQDEKQHAQAYARGMEEARKRKVEAEERRRRGEENQRKLNDERAKNRERKLKAMGMKEGGWDEGKEAMAEEESRRGFKGANGGVRGTRSGGLGGSRYARGGEENPDVDRFLEDRGRGRRRGGGGGGRGRGGNGRGGRGGHEAAGERAAEVKQSVPTTDDFPALPSDGVKQDNSKSVPGPALTALPKLTGGKWDDEMADLDAANQKA</sequence>
<feature type="compositionally biased region" description="Low complexity" evidence="1">
    <location>
        <begin position="42"/>
        <end position="60"/>
    </location>
</feature>
<feature type="compositionally biased region" description="Basic and acidic residues" evidence="1">
    <location>
        <begin position="318"/>
        <end position="329"/>
    </location>
</feature>
<feature type="compositionally biased region" description="Low complexity" evidence="1">
    <location>
        <begin position="67"/>
        <end position="97"/>
    </location>
</feature>
<feature type="region of interest" description="Disordered" evidence="1">
    <location>
        <begin position="176"/>
        <end position="386"/>
    </location>
</feature>
<feature type="compositionally biased region" description="Acidic residues" evidence="1">
    <location>
        <begin position="12"/>
        <end position="22"/>
    </location>
</feature>
<name>A0A0B7JP51_BIOOC</name>
<gene>
    <name evidence="2" type="ORF">BN869_000000560_1</name>
</gene>
<accession>A0A0B7JP51</accession>
<feature type="compositionally biased region" description="Basic and acidic residues" evidence="1">
    <location>
        <begin position="194"/>
        <end position="225"/>
    </location>
</feature>
<feature type="compositionally biased region" description="Gly residues" evidence="1">
    <location>
        <begin position="302"/>
        <end position="316"/>
    </location>
</feature>
<feature type="compositionally biased region" description="Basic and acidic residues" evidence="1">
    <location>
        <begin position="122"/>
        <end position="134"/>
    </location>
</feature>
<protein>
    <submittedName>
        <fullName evidence="2">Uncharacterized protein</fullName>
    </submittedName>
</protein>
<feature type="compositionally biased region" description="Gly residues" evidence="1">
    <location>
        <begin position="259"/>
        <end position="274"/>
    </location>
</feature>
<organism evidence="2">
    <name type="scientific">Bionectria ochroleuca</name>
    <name type="common">Gliocladium roseum</name>
    <dbReference type="NCBI Taxonomy" id="29856"/>
    <lineage>
        <taxon>Eukaryota</taxon>
        <taxon>Fungi</taxon>
        <taxon>Dikarya</taxon>
        <taxon>Ascomycota</taxon>
        <taxon>Pezizomycotina</taxon>
        <taxon>Sordariomycetes</taxon>
        <taxon>Hypocreomycetidae</taxon>
        <taxon>Hypocreales</taxon>
        <taxon>Bionectriaceae</taxon>
        <taxon>Clonostachys</taxon>
    </lineage>
</organism>
<dbReference type="EMBL" id="CDPU01000001">
    <property type="protein sequence ID" value="CEO44505.1"/>
    <property type="molecule type" value="Genomic_DNA"/>
</dbReference>
<feature type="compositionally biased region" description="Basic and acidic residues" evidence="1">
    <location>
        <begin position="153"/>
        <end position="162"/>
    </location>
</feature>
<evidence type="ECO:0000256" key="1">
    <source>
        <dbReference type="SAM" id="MobiDB-lite"/>
    </source>
</evidence>
<feature type="compositionally biased region" description="Basic and acidic residues" evidence="1">
    <location>
        <begin position="279"/>
        <end position="295"/>
    </location>
</feature>
<dbReference type="AlphaFoldDB" id="A0A0B7JP51"/>
<feature type="compositionally biased region" description="Basic and acidic residues" evidence="1">
    <location>
        <begin position="176"/>
        <end position="187"/>
    </location>
</feature>